<feature type="transmembrane region" description="Helical" evidence="6">
    <location>
        <begin position="113"/>
        <end position="131"/>
    </location>
</feature>
<evidence type="ECO:0000256" key="2">
    <source>
        <dbReference type="ARBA" id="ARBA00022448"/>
    </source>
</evidence>
<dbReference type="InterPro" id="IPR058533">
    <property type="entry name" value="Cation_efflux_TM"/>
</dbReference>
<feature type="transmembrane region" description="Helical" evidence="6">
    <location>
        <begin position="77"/>
        <end position="101"/>
    </location>
</feature>
<reference evidence="8" key="1">
    <citation type="submission" date="2021-01" db="EMBL/GenBank/DDBJ databases">
        <authorList>
            <person name="Corre E."/>
            <person name="Pelletier E."/>
            <person name="Niang G."/>
            <person name="Scheremetjew M."/>
            <person name="Finn R."/>
            <person name="Kale V."/>
            <person name="Holt S."/>
            <person name="Cochrane G."/>
            <person name="Meng A."/>
            <person name="Brown T."/>
            <person name="Cohen L."/>
        </authorList>
    </citation>
    <scope>NUCLEOTIDE SEQUENCE</scope>
    <source>
        <strain evidence="8">NIES-2562</strain>
    </source>
</reference>
<keyword evidence="5 6" id="KW-0472">Membrane</keyword>
<dbReference type="PANTHER" id="PTHR13414:SF9">
    <property type="entry name" value="PROTON-COUPLED ZINC ANTIPORTER SLC30A9, MITOCHONDRIAL"/>
    <property type="match status" value="1"/>
</dbReference>
<evidence type="ECO:0000259" key="7">
    <source>
        <dbReference type="Pfam" id="PF01545"/>
    </source>
</evidence>
<dbReference type="GO" id="GO:0005783">
    <property type="term" value="C:endoplasmic reticulum"/>
    <property type="evidence" value="ECO:0007669"/>
    <property type="project" value="TreeGrafter"/>
</dbReference>
<sequence>MSAMGIFCLGSGVTIYHGITTFLEPEPLVSLPLAYAVLGASLLVEGATLGMAYRAVRRGAEAQNMRIGEYLESQADPMAVAVLLEDGAAVLGVFIAAGSLGMVSLTGDPRWDGVGSIAIGTLLGAVAVYLIRRNRRFLVGANIPSQQYRKITSVLAKDLAVERVHDVKAEMMGTDSVRFKAEIEFNGAEIARKHLESMGRKNTWENIKSMKDEKQLERFLMRYGSDLIGCEYEQVHTAS</sequence>
<dbReference type="GO" id="GO:0006882">
    <property type="term" value="P:intracellular zinc ion homeostasis"/>
    <property type="evidence" value="ECO:0007669"/>
    <property type="project" value="TreeGrafter"/>
</dbReference>
<dbReference type="Pfam" id="PF01545">
    <property type="entry name" value="Cation_efflux"/>
    <property type="match status" value="1"/>
</dbReference>
<accession>A0A7S3GA83</accession>
<evidence type="ECO:0000256" key="5">
    <source>
        <dbReference type="ARBA" id="ARBA00023136"/>
    </source>
</evidence>
<dbReference type="GO" id="GO:0016020">
    <property type="term" value="C:membrane"/>
    <property type="evidence" value="ECO:0007669"/>
    <property type="project" value="UniProtKB-SubCell"/>
</dbReference>
<gene>
    <name evidence="8" type="ORF">PBIL07802_LOCUS17845</name>
</gene>
<keyword evidence="3 6" id="KW-0812">Transmembrane</keyword>
<comment type="subcellular location">
    <subcellularLocation>
        <location evidence="1">Membrane</location>
        <topology evidence="1">Multi-pass membrane protein</topology>
    </subcellularLocation>
</comment>
<dbReference type="PANTHER" id="PTHR13414">
    <property type="entry name" value="HUEL-CATION TRANSPORTER"/>
    <property type="match status" value="1"/>
</dbReference>
<proteinExistence type="predicted"/>
<name>A0A7S3GA83_9EUKA</name>
<keyword evidence="2" id="KW-0813">Transport</keyword>
<evidence type="ECO:0000256" key="6">
    <source>
        <dbReference type="SAM" id="Phobius"/>
    </source>
</evidence>
<dbReference type="EMBL" id="HBIB01027471">
    <property type="protein sequence ID" value="CAE0255591.1"/>
    <property type="molecule type" value="Transcribed_RNA"/>
</dbReference>
<organism evidence="8">
    <name type="scientific">Palpitomonas bilix</name>
    <dbReference type="NCBI Taxonomy" id="652834"/>
    <lineage>
        <taxon>Eukaryota</taxon>
        <taxon>Eukaryota incertae sedis</taxon>
    </lineage>
</organism>
<keyword evidence="4 6" id="KW-1133">Transmembrane helix</keyword>
<evidence type="ECO:0000256" key="4">
    <source>
        <dbReference type="ARBA" id="ARBA00022989"/>
    </source>
</evidence>
<dbReference type="GO" id="GO:0006829">
    <property type="term" value="P:zinc ion transport"/>
    <property type="evidence" value="ECO:0007669"/>
    <property type="project" value="InterPro"/>
</dbReference>
<evidence type="ECO:0000313" key="8">
    <source>
        <dbReference type="EMBL" id="CAE0255591.1"/>
    </source>
</evidence>
<protein>
    <recommendedName>
        <fullName evidence="7">Cation efflux protein transmembrane domain-containing protein</fullName>
    </recommendedName>
</protein>
<evidence type="ECO:0000256" key="3">
    <source>
        <dbReference type="ARBA" id="ARBA00022692"/>
    </source>
</evidence>
<dbReference type="SUPFAM" id="SSF161111">
    <property type="entry name" value="Cation efflux protein transmembrane domain-like"/>
    <property type="match status" value="1"/>
</dbReference>
<evidence type="ECO:0000256" key="1">
    <source>
        <dbReference type="ARBA" id="ARBA00004141"/>
    </source>
</evidence>
<feature type="domain" description="Cation efflux protein transmembrane" evidence="7">
    <location>
        <begin position="3"/>
        <end position="138"/>
    </location>
</feature>
<dbReference type="Gene3D" id="1.20.1510.10">
    <property type="entry name" value="Cation efflux protein transmembrane domain"/>
    <property type="match status" value="1"/>
</dbReference>
<dbReference type="InterPro" id="IPR027469">
    <property type="entry name" value="Cation_efflux_TMD_sf"/>
</dbReference>
<dbReference type="AlphaFoldDB" id="A0A7S3GA83"/>
<dbReference type="InterPro" id="IPR040177">
    <property type="entry name" value="SLC30A9"/>
</dbReference>
<feature type="transmembrane region" description="Helical" evidence="6">
    <location>
        <begin position="33"/>
        <end position="56"/>
    </location>
</feature>
<dbReference type="GO" id="GO:0008324">
    <property type="term" value="F:monoatomic cation transmembrane transporter activity"/>
    <property type="evidence" value="ECO:0007669"/>
    <property type="project" value="InterPro"/>
</dbReference>